<comment type="caution">
    <text evidence="2">The sequence shown here is derived from an EMBL/GenBank/DDBJ whole genome shotgun (WGS) entry which is preliminary data.</text>
</comment>
<accession>A0A1Q9C125</accession>
<organism evidence="2 3">
    <name type="scientific">Symbiodinium microadriaticum</name>
    <name type="common">Dinoflagellate</name>
    <name type="synonym">Zooxanthella microadriatica</name>
    <dbReference type="NCBI Taxonomy" id="2951"/>
    <lineage>
        <taxon>Eukaryota</taxon>
        <taxon>Sar</taxon>
        <taxon>Alveolata</taxon>
        <taxon>Dinophyceae</taxon>
        <taxon>Suessiales</taxon>
        <taxon>Symbiodiniaceae</taxon>
        <taxon>Symbiodinium</taxon>
    </lineage>
</organism>
<feature type="region of interest" description="Disordered" evidence="1">
    <location>
        <begin position="114"/>
        <end position="140"/>
    </location>
</feature>
<dbReference type="OrthoDB" id="427195at2759"/>
<evidence type="ECO:0000256" key="1">
    <source>
        <dbReference type="SAM" id="MobiDB-lite"/>
    </source>
</evidence>
<name>A0A1Q9C125_SYMMI</name>
<protein>
    <submittedName>
        <fullName evidence="2">Uncharacterized protein</fullName>
    </submittedName>
</protein>
<gene>
    <name evidence="2" type="ORF">AK812_SmicGene43428</name>
</gene>
<evidence type="ECO:0000313" key="2">
    <source>
        <dbReference type="EMBL" id="OLP76616.1"/>
    </source>
</evidence>
<reference evidence="2 3" key="1">
    <citation type="submission" date="2016-02" db="EMBL/GenBank/DDBJ databases">
        <title>Genome analysis of coral dinoflagellate symbionts highlights evolutionary adaptations to a symbiotic lifestyle.</title>
        <authorList>
            <person name="Aranda M."/>
            <person name="Li Y."/>
            <person name="Liew Y.J."/>
            <person name="Baumgarten S."/>
            <person name="Simakov O."/>
            <person name="Wilson M."/>
            <person name="Piel J."/>
            <person name="Ashoor H."/>
            <person name="Bougouffa S."/>
            <person name="Bajic V.B."/>
            <person name="Ryu T."/>
            <person name="Ravasi T."/>
            <person name="Bayer T."/>
            <person name="Micklem G."/>
            <person name="Kim H."/>
            <person name="Bhak J."/>
            <person name="Lajeunesse T.C."/>
            <person name="Voolstra C.R."/>
        </authorList>
    </citation>
    <scope>NUCLEOTIDE SEQUENCE [LARGE SCALE GENOMIC DNA]</scope>
    <source>
        <strain evidence="2 3">CCMP2467</strain>
    </source>
</reference>
<dbReference type="EMBL" id="LSRX01001969">
    <property type="protein sequence ID" value="OLP76616.1"/>
    <property type="molecule type" value="Genomic_DNA"/>
</dbReference>
<dbReference type="AlphaFoldDB" id="A0A1Q9C125"/>
<evidence type="ECO:0000313" key="3">
    <source>
        <dbReference type="Proteomes" id="UP000186817"/>
    </source>
</evidence>
<sequence length="362" mass="40723">METALCPESNIDYKKPKATDLASLRGLQRHLRVVAVASAWHRAGAPEHSENTQVHPSVFTAQTVKKLLEEPTLPAPQEDKPLLTFLELWEVANIWGTHSPMNEDPWDDELQPTKFPKKAGKGAGKLEKRPREPQAAPLRGPKQAHLLTLARMMARHEMALQQLEADRSWVIFVDSGSLGIINQLMLTTATWKKQRSKNECSCSLRQALMGAMLMELEARMVKLETDASAQTPLVRAKILLQDPLRWQYTKWNSDKKAHEPTSGAPLAHTTALTALRELKSLILQEGTMHAFHAMGGMSEEKEGVTLFKLTLSMETPAKASIREILTQFTESSMLRLIGARLRPERSHRPLPKELQQLLRPEQ</sequence>
<proteinExistence type="predicted"/>
<keyword evidence="3" id="KW-1185">Reference proteome</keyword>
<dbReference type="Proteomes" id="UP000186817">
    <property type="component" value="Unassembled WGS sequence"/>
</dbReference>